<evidence type="ECO:0000256" key="9">
    <source>
        <dbReference type="SAM" id="Coils"/>
    </source>
</evidence>
<dbReference type="RefSeq" id="WP_153724037.1">
    <property type="nucleotide sequence ID" value="NZ_CP045875.1"/>
</dbReference>
<dbReference type="InterPro" id="IPR013655">
    <property type="entry name" value="PAS_fold_3"/>
</dbReference>
<dbReference type="Gene3D" id="3.30.450.40">
    <property type="match status" value="1"/>
</dbReference>
<dbReference type="Proteomes" id="UP000366051">
    <property type="component" value="Chromosome"/>
</dbReference>
<keyword evidence="8" id="KW-0902">Two-component regulatory system</keyword>
<evidence type="ECO:0000256" key="1">
    <source>
        <dbReference type="ARBA" id="ARBA00000085"/>
    </source>
</evidence>
<dbReference type="SUPFAM" id="SSF55781">
    <property type="entry name" value="GAF domain-like"/>
    <property type="match status" value="1"/>
</dbReference>
<feature type="domain" description="PAC" evidence="11">
    <location>
        <begin position="78"/>
        <end position="130"/>
    </location>
</feature>
<dbReference type="Gene3D" id="3.30.450.20">
    <property type="entry name" value="PAS domain"/>
    <property type="match status" value="1"/>
</dbReference>
<evidence type="ECO:0000256" key="6">
    <source>
        <dbReference type="ARBA" id="ARBA00022777"/>
    </source>
</evidence>
<dbReference type="SUPFAM" id="SSF55785">
    <property type="entry name" value="PYP-like sensor domain (PAS domain)"/>
    <property type="match status" value="1"/>
</dbReference>
<keyword evidence="4" id="KW-0808">Transferase</keyword>
<dbReference type="PROSITE" id="PS50113">
    <property type="entry name" value="PAC"/>
    <property type="match status" value="1"/>
</dbReference>
<dbReference type="AlphaFoldDB" id="A0A5Q2MZV3"/>
<dbReference type="Pfam" id="PF02518">
    <property type="entry name" value="HATPase_c"/>
    <property type="match status" value="1"/>
</dbReference>
<keyword evidence="7" id="KW-0067">ATP-binding</keyword>
<dbReference type="EMBL" id="CP045875">
    <property type="protein sequence ID" value="QGG46472.1"/>
    <property type="molecule type" value="Genomic_DNA"/>
</dbReference>
<dbReference type="Pfam" id="PF08447">
    <property type="entry name" value="PAS_3"/>
    <property type="match status" value="1"/>
</dbReference>
<dbReference type="InterPro" id="IPR004358">
    <property type="entry name" value="Sig_transdc_His_kin-like_C"/>
</dbReference>
<dbReference type="SUPFAM" id="SSF55874">
    <property type="entry name" value="ATPase domain of HSP90 chaperone/DNA topoisomerase II/histidine kinase"/>
    <property type="match status" value="1"/>
</dbReference>
<dbReference type="Pfam" id="PF01590">
    <property type="entry name" value="GAF"/>
    <property type="match status" value="1"/>
</dbReference>
<reference evidence="13" key="1">
    <citation type="submission" date="2019-11" db="EMBL/GenBank/DDBJ databases">
        <title>Genome sequence of Heliorestis convoluta strain HH, an alkaliphilic and minimalistic phototrophic bacterium from a soda lake in Egypt.</title>
        <authorList>
            <person name="Dewey E.D."/>
            <person name="Stokes L.M."/>
            <person name="Burchell B.M."/>
            <person name="Shaffer K.N."/>
            <person name="Huntington A.M."/>
            <person name="Baker J.M."/>
            <person name="Nadendla S."/>
            <person name="Giglio M.G."/>
            <person name="Touchman J.W."/>
            <person name="Blankenship R.E."/>
            <person name="Madigan M.T."/>
            <person name="Sattley W.M."/>
        </authorList>
    </citation>
    <scope>NUCLEOTIDE SEQUENCE [LARGE SCALE GENOMIC DNA]</scope>
    <source>
        <strain evidence="13">HH</strain>
    </source>
</reference>
<protein>
    <recommendedName>
        <fullName evidence="2">histidine kinase</fullName>
        <ecNumber evidence="2">2.7.13.3</ecNumber>
    </recommendedName>
</protein>
<feature type="domain" description="Histidine kinase" evidence="10">
    <location>
        <begin position="361"/>
        <end position="580"/>
    </location>
</feature>
<dbReference type="InterPro" id="IPR000014">
    <property type="entry name" value="PAS"/>
</dbReference>
<keyword evidence="3" id="KW-0597">Phosphoprotein</keyword>
<dbReference type="InterPro" id="IPR005467">
    <property type="entry name" value="His_kinase_dom"/>
</dbReference>
<accession>A0A5Q2MZV3</accession>
<dbReference type="Gene3D" id="3.30.565.10">
    <property type="entry name" value="Histidine kinase-like ATPase, C-terminal domain"/>
    <property type="match status" value="1"/>
</dbReference>
<evidence type="ECO:0000259" key="11">
    <source>
        <dbReference type="PROSITE" id="PS50113"/>
    </source>
</evidence>
<dbReference type="Gene3D" id="1.10.287.130">
    <property type="match status" value="1"/>
</dbReference>
<evidence type="ECO:0000256" key="8">
    <source>
        <dbReference type="ARBA" id="ARBA00023012"/>
    </source>
</evidence>
<comment type="catalytic activity">
    <reaction evidence="1">
        <text>ATP + protein L-histidine = ADP + protein N-phospho-L-histidine.</text>
        <dbReference type="EC" id="2.7.13.3"/>
    </reaction>
</comment>
<evidence type="ECO:0000256" key="5">
    <source>
        <dbReference type="ARBA" id="ARBA00022741"/>
    </source>
</evidence>
<dbReference type="CDD" id="cd00082">
    <property type="entry name" value="HisKA"/>
    <property type="match status" value="1"/>
</dbReference>
<dbReference type="SMART" id="SM00065">
    <property type="entry name" value="GAF"/>
    <property type="match status" value="1"/>
</dbReference>
<organism evidence="12 13">
    <name type="scientific">Heliorestis convoluta</name>
    <dbReference type="NCBI Taxonomy" id="356322"/>
    <lineage>
        <taxon>Bacteria</taxon>
        <taxon>Bacillati</taxon>
        <taxon>Bacillota</taxon>
        <taxon>Clostridia</taxon>
        <taxon>Eubacteriales</taxon>
        <taxon>Heliobacteriaceae</taxon>
        <taxon>Heliorestis</taxon>
    </lineage>
</organism>
<dbReference type="InterPro" id="IPR036097">
    <property type="entry name" value="HisK_dim/P_sf"/>
</dbReference>
<dbReference type="KEGG" id="hcv:FTV88_0293"/>
<dbReference type="PANTHER" id="PTHR43065:SF10">
    <property type="entry name" value="PEROXIDE STRESS-ACTIVATED HISTIDINE KINASE MAK3"/>
    <property type="match status" value="1"/>
</dbReference>
<evidence type="ECO:0000313" key="13">
    <source>
        <dbReference type="Proteomes" id="UP000366051"/>
    </source>
</evidence>
<evidence type="ECO:0000259" key="10">
    <source>
        <dbReference type="PROSITE" id="PS50109"/>
    </source>
</evidence>
<dbReference type="PROSITE" id="PS50109">
    <property type="entry name" value="HIS_KIN"/>
    <property type="match status" value="1"/>
</dbReference>
<dbReference type="OrthoDB" id="9784397at2"/>
<dbReference type="GO" id="GO:0005524">
    <property type="term" value="F:ATP binding"/>
    <property type="evidence" value="ECO:0007669"/>
    <property type="project" value="UniProtKB-KW"/>
</dbReference>
<evidence type="ECO:0000256" key="3">
    <source>
        <dbReference type="ARBA" id="ARBA00022553"/>
    </source>
</evidence>
<evidence type="ECO:0000256" key="4">
    <source>
        <dbReference type="ARBA" id="ARBA00022679"/>
    </source>
</evidence>
<name>A0A5Q2MZV3_9FIRM</name>
<evidence type="ECO:0000313" key="12">
    <source>
        <dbReference type="EMBL" id="QGG46472.1"/>
    </source>
</evidence>
<dbReference type="PRINTS" id="PR00344">
    <property type="entry name" value="BCTRLSENSOR"/>
</dbReference>
<keyword evidence="6" id="KW-0418">Kinase</keyword>
<keyword evidence="9" id="KW-0175">Coiled coil</keyword>
<dbReference type="CDD" id="cd00130">
    <property type="entry name" value="PAS"/>
    <property type="match status" value="1"/>
</dbReference>
<dbReference type="PANTHER" id="PTHR43065">
    <property type="entry name" value="SENSOR HISTIDINE KINASE"/>
    <property type="match status" value="1"/>
</dbReference>
<evidence type="ECO:0000256" key="7">
    <source>
        <dbReference type="ARBA" id="ARBA00022840"/>
    </source>
</evidence>
<dbReference type="InterPro" id="IPR036890">
    <property type="entry name" value="HATPase_C_sf"/>
</dbReference>
<gene>
    <name evidence="12" type="ORF">FTV88_0293</name>
</gene>
<dbReference type="GO" id="GO:0000155">
    <property type="term" value="F:phosphorelay sensor kinase activity"/>
    <property type="evidence" value="ECO:0007669"/>
    <property type="project" value="InterPro"/>
</dbReference>
<dbReference type="InterPro" id="IPR003661">
    <property type="entry name" value="HisK_dim/P_dom"/>
</dbReference>
<keyword evidence="13" id="KW-1185">Reference proteome</keyword>
<sequence>MDKSLQDFVNHSPMIVIVWQCEDPWKVKFISNAICQFGYDPQEILSGKISFLDLIYSEDRHRYIAAMKNRFLATCQEYTLEYRIVTKEGQIRWVEAQKIISQRTETKQFFHQDILIDVTRRKGMEEALYRKDRLLHGVAAATNSLLTTYDFNHAIIQALNYLGEAVEVDRVYIFRNHEHSLTGAPAVSQTFEWSRDNIVPQIDNPVLQDLPYEEIGLLWWYKNLKDNKTINGLVKDFPEAERSVLEPQGIISLLVVPIFIGKEFWGFVGFDDCHSERIWTKEEESILMVAAASIGGAIQRKEAESALQLSEEELRIALEKLSRLNETLEERVFQEVMMNRQKDMMLQQQSRQVAMGEIINSIAHQWRQPLNSISLAASNIVIDVELGENLEEIAEEGNQIIELAQSMSQTITDFMEFFNDNKKEEFFRVEDVLKSIGGMLQSQLYSKNIAYQIRLPEKIEVKAFRNELQQVLLNIITNAIHAFDEKKVERKMICAHGWIEHGPEEQEHLILEIADNAGGVPEEIMEKIFEPYITTKEKGKGTGLGLSISRTIVQDKLKGNIVVRNENGGAVFSLNFPVSSSG</sequence>
<keyword evidence="5" id="KW-0547">Nucleotide-binding</keyword>
<dbReference type="EC" id="2.7.13.3" evidence="2"/>
<dbReference type="InterPro" id="IPR003018">
    <property type="entry name" value="GAF"/>
</dbReference>
<proteinExistence type="predicted"/>
<dbReference type="SUPFAM" id="SSF47384">
    <property type="entry name" value="Homodimeric domain of signal transducing histidine kinase"/>
    <property type="match status" value="1"/>
</dbReference>
<feature type="coiled-coil region" evidence="9">
    <location>
        <begin position="300"/>
        <end position="331"/>
    </location>
</feature>
<evidence type="ECO:0000256" key="2">
    <source>
        <dbReference type="ARBA" id="ARBA00012438"/>
    </source>
</evidence>
<dbReference type="InterPro" id="IPR029016">
    <property type="entry name" value="GAF-like_dom_sf"/>
</dbReference>
<dbReference type="InterPro" id="IPR003594">
    <property type="entry name" value="HATPase_dom"/>
</dbReference>
<dbReference type="InterPro" id="IPR035965">
    <property type="entry name" value="PAS-like_dom_sf"/>
</dbReference>
<dbReference type="NCBIfam" id="TIGR00229">
    <property type="entry name" value="sensory_box"/>
    <property type="match status" value="1"/>
</dbReference>
<dbReference type="InterPro" id="IPR000700">
    <property type="entry name" value="PAS-assoc_C"/>
</dbReference>
<dbReference type="SMART" id="SM00387">
    <property type="entry name" value="HATPase_c"/>
    <property type="match status" value="1"/>
</dbReference>